<dbReference type="Gene3D" id="3.40.630.30">
    <property type="match status" value="1"/>
</dbReference>
<organism evidence="2 3">
    <name type="scientific">Kineosporia babensis</name>
    <dbReference type="NCBI Taxonomy" id="499548"/>
    <lineage>
        <taxon>Bacteria</taxon>
        <taxon>Bacillati</taxon>
        <taxon>Actinomycetota</taxon>
        <taxon>Actinomycetes</taxon>
        <taxon>Kineosporiales</taxon>
        <taxon>Kineosporiaceae</taxon>
        <taxon>Kineosporia</taxon>
    </lineage>
</organism>
<reference evidence="2" key="1">
    <citation type="submission" date="2021-11" db="EMBL/GenBank/DDBJ databases">
        <title>Streptomyces corallinus and Kineosporia corallina sp. nov., two new coral-derived marine actinobacteria.</title>
        <authorList>
            <person name="Buangrab K."/>
            <person name="Sutthacheep M."/>
            <person name="Yeemin T."/>
            <person name="Harunari E."/>
            <person name="Igarashi Y."/>
            <person name="Sripreechasak P."/>
            <person name="Kanchanasin P."/>
            <person name="Tanasupawat S."/>
            <person name="Phongsopitanun W."/>
        </authorList>
    </citation>
    <scope>NUCLEOTIDE SEQUENCE</scope>
    <source>
        <strain evidence="2">JCM 31032</strain>
    </source>
</reference>
<feature type="domain" description="N-acetyltransferase" evidence="1">
    <location>
        <begin position="13"/>
        <end position="173"/>
    </location>
</feature>
<proteinExistence type="predicted"/>
<comment type="caution">
    <text evidence="2">The sequence shown here is derived from an EMBL/GenBank/DDBJ whole genome shotgun (WGS) entry which is preliminary data.</text>
</comment>
<dbReference type="InterPro" id="IPR000182">
    <property type="entry name" value="GNAT_dom"/>
</dbReference>
<keyword evidence="3" id="KW-1185">Reference proteome</keyword>
<dbReference type="Proteomes" id="UP001138997">
    <property type="component" value="Unassembled WGS sequence"/>
</dbReference>
<evidence type="ECO:0000259" key="1">
    <source>
        <dbReference type="PROSITE" id="PS51186"/>
    </source>
</evidence>
<dbReference type="PROSITE" id="PS51186">
    <property type="entry name" value="GNAT"/>
    <property type="match status" value="1"/>
</dbReference>
<evidence type="ECO:0000313" key="3">
    <source>
        <dbReference type="Proteomes" id="UP001138997"/>
    </source>
</evidence>
<dbReference type="GO" id="GO:0016747">
    <property type="term" value="F:acyltransferase activity, transferring groups other than amino-acyl groups"/>
    <property type="evidence" value="ECO:0007669"/>
    <property type="project" value="InterPro"/>
</dbReference>
<sequence length="177" mass="19904">MTDQQILTRTDRLIIRRFTTSDLSDFLAYQADPVVRRFIPGEPMSQRQAASYLAVQAALDEHAVNAWHAYAVEHAGEQRVIGDVGIWLAEEPPRTGDVGFQFHPGFHGQGYAREAMHAFLPHVFETMDVETVTATCDTPNTASWGLMKRLGMRMVRQSPEQTQFALTHQEFDGATGR</sequence>
<accession>A0A9X1NFZ7</accession>
<evidence type="ECO:0000313" key="2">
    <source>
        <dbReference type="EMBL" id="MCD5314417.1"/>
    </source>
</evidence>
<dbReference type="PANTHER" id="PTHR43792">
    <property type="entry name" value="GNAT FAMILY, PUTATIVE (AFU_ORTHOLOGUE AFUA_3G00765)-RELATED-RELATED"/>
    <property type="match status" value="1"/>
</dbReference>
<dbReference type="Pfam" id="PF13302">
    <property type="entry name" value="Acetyltransf_3"/>
    <property type="match status" value="1"/>
</dbReference>
<gene>
    <name evidence="2" type="ORF">LR394_26270</name>
</gene>
<protein>
    <submittedName>
        <fullName evidence="2">GNAT family N-acetyltransferase</fullName>
    </submittedName>
</protein>
<dbReference type="InterPro" id="IPR051531">
    <property type="entry name" value="N-acetyltransferase"/>
</dbReference>
<dbReference type="PANTHER" id="PTHR43792:SF1">
    <property type="entry name" value="N-ACETYLTRANSFERASE DOMAIN-CONTAINING PROTEIN"/>
    <property type="match status" value="1"/>
</dbReference>
<dbReference type="AlphaFoldDB" id="A0A9X1NFZ7"/>
<dbReference type="InterPro" id="IPR016181">
    <property type="entry name" value="Acyl_CoA_acyltransferase"/>
</dbReference>
<dbReference type="RefSeq" id="WP_231446910.1">
    <property type="nucleotide sequence ID" value="NZ_JAJOMB010000016.1"/>
</dbReference>
<dbReference type="EMBL" id="JAJOMB010000016">
    <property type="protein sequence ID" value="MCD5314417.1"/>
    <property type="molecule type" value="Genomic_DNA"/>
</dbReference>
<dbReference type="SUPFAM" id="SSF55729">
    <property type="entry name" value="Acyl-CoA N-acyltransferases (Nat)"/>
    <property type="match status" value="1"/>
</dbReference>
<name>A0A9X1NFZ7_9ACTN</name>